<accession>A0ACC3CI46</accession>
<sequence length="114" mass="12637">MSRNGISLSMLPPHDGSDVDAPSCSADTRFTDSCAACADVYISFRTIIGSALRYTSRDENFGRPSTRRMCAKRHGSTFSWSRIGPAINHLPFPAIAGSRQHSRRMRARITYIIT</sequence>
<dbReference type="EMBL" id="CM020620">
    <property type="protein sequence ID" value="KAK1869880.1"/>
    <property type="molecule type" value="Genomic_DNA"/>
</dbReference>
<comment type="caution">
    <text evidence="1">The sequence shown here is derived from an EMBL/GenBank/DDBJ whole genome shotgun (WGS) entry which is preliminary data.</text>
</comment>
<evidence type="ECO:0000313" key="1">
    <source>
        <dbReference type="EMBL" id="KAK1869880.1"/>
    </source>
</evidence>
<evidence type="ECO:0000313" key="2">
    <source>
        <dbReference type="Proteomes" id="UP000798662"/>
    </source>
</evidence>
<organism evidence="1 2">
    <name type="scientific">Pyropia yezoensis</name>
    <name type="common">Susabi-nori</name>
    <name type="synonym">Porphyra yezoensis</name>
    <dbReference type="NCBI Taxonomy" id="2788"/>
    <lineage>
        <taxon>Eukaryota</taxon>
        <taxon>Rhodophyta</taxon>
        <taxon>Bangiophyceae</taxon>
        <taxon>Bangiales</taxon>
        <taxon>Bangiaceae</taxon>
        <taxon>Pyropia</taxon>
    </lineage>
</organism>
<gene>
    <name evidence="1" type="ORF">I4F81_012345</name>
</gene>
<reference evidence="1" key="1">
    <citation type="submission" date="2019-11" db="EMBL/GenBank/DDBJ databases">
        <title>Nori genome reveals adaptations in red seaweeds to the harsh intertidal environment.</title>
        <authorList>
            <person name="Wang D."/>
            <person name="Mao Y."/>
        </authorList>
    </citation>
    <scope>NUCLEOTIDE SEQUENCE</scope>
    <source>
        <tissue evidence="1">Gametophyte</tissue>
    </source>
</reference>
<name>A0ACC3CI46_PYRYE</name>
<proteinExistence type="predicted"/>
<dbReference type="Proteomes" id="UP000798662">
    <property type="component" value="Chromosome 3"/>
</dbReference>
<keyword evidence="2" id="KW-1185">Reference proteome</keyword>
<protein>
    <submittedName>
        <fullName evidence="1">Uncharacterized protein</fullName>
    </submittedName>
</protein>